<keyword evidence="3" id="KW-1185">Reference proteome</keyword>
<dbReference type="VEuPathDB" id="FungiDB:PITG_04305"/>
<sequence>MEELIDAGLSDKKAGQDAGGHKDEALFDPDTISSLDAIETATLMDMMMKCRRRKKKKEYARQVDIINVPKPKRRGRPRTTSKQLTQTKLPVRLAVHKYPSGLTVSLDRLLVCARNTPNLNQFVNCVAGFYDVKTRTKSWIKDRKWLEHDWRKVPSGVN</sequence>
<evidence type="ECO:0000313" key="2">
    <source>
        <dbReference type="EMBL" id="EEY67307.1"/>
    </source>
</evidence>
<proteinExistence type="predicted"/>
<dbReference type="AlphaFoldDB" id="D0N0Z4"/>
<dbReference type="HOGENOM" id="CLU_1672696_0_0_1"/>
<name>D0N0Z4_PHYIT</name>
<evidence type="ECO:0000313" key="3">
    <source>
        <dbReference type="Proteomes" id="UP000006643"/>
    </source>
</evidence>
<protein>
    <submittedName>
        <fullName evidence="2">Uncharacterized protein</fullName>
    </submittedName>
</protein>
<dbReference type="GeneID" id="9479992"/>
<dbReference type="EMBL" id="DS028122">
    <property type="protein sequence ID" value="EEY67307.1"/>
    <property type="molecule type" value="Genomic_DNA"/>
</dbReference>
<dbReference type="Proteomes" id="UP000006643">
    <property type="component" value="Unassembled WGS sequence"/>
</dbReference>
<feature type="region of interest" description="Disordered" evidence="1">
    <location>
        <begin position="1"/>
        <end position="26"/>
    </location>
</feature>
<accession>D0N0Z4</accession>
<dbReference type="OrthoDB" id="128557at2759"/>
<organism evidence="2 3">
    <name type="scientific">Phytophthora infestans (strain T30-4)</name>
    <name type="common">Potato late blight agent</name>
    <dbReference type="NCBI Taxonomy" id="403677"/>
    <lineage>
        <taxon>Eukaryota</taxon>
        <taxon>Sar</taxon>
        <taxon>Stramenopiles</taxon>
        <taxon>Oomycota</taxon>
        <taxon>Peronosporomycetes</taxon>
        <taxon>Peronosporales</taxon>
        <taxon>Peronosporaceae</taxon>
        <taxon>Phytophthora</taxon>
    </lineage>
</organism>
<evidence type="ECO:0000256" key="1">
    <source>
        <dbReference type="SAM" id="MobiDB-lite"/>
    </source>
</evidence>
<dbReference type="RefSeq" id="XP_002905955.1">
    <property type="nucleotide sequence ID" value="XM_002905909.1"/>
</dbReference>
<feature type="compositionally biased region" description="Basic and acidic residues" evidence="1">
    <location>
        <begin position="9"/>
        <end position="25"/>
    </location>
</feature>
<dbReference type="InParanoid" id="D0N0Z4"/>
<reference evidence="3" key="1">
    <citation type="journal article" date="2009" name="Nature">
        <title>Genome sequence and analysis of the Irish potato famine pathogen Phytophthora infestans.</title>
        <authorList>
            <consortium name="The Broad Institute Genome Sequencing Platform"/>
            <person name="Haas B.J."/>
            <person name="Kamoun S."/>
            <person name="Zody M.C."/>
            <person name="Jiang R.H."/>
            <person name="Handsaker R.E."/>
            <person name="Cano L.M."/>
            <person name="Grabherr M."/>
            <person name="Kodira C.D."/>
            <person name="Raffaele S."/>
            <person name="Torto-Alalibo T."/>
            <person name="Bozkurt T.O."/>
            <person name="Ah-Fong A.M."/>
            <person name="Alvarado L."/>
            <person name="Anderson V.L."/>
            <person name="Armstrong M.R."/>
            <person name="Avrova A."/>
            <person name="Baxter L."/>
            <person name="Beynon J."/>
            <person name="Boevink P.C."/>
            <person name="Bollmann S.R."/>
            <person name="Bos J.I."/>
            <person name="Bulone V."/>
            <person name="Cai G."/>
            <person name="Cakir C."/>
            <person name="Carrington J.C."/>
            <person name="Chawner M."/>
            <person name="Conti L."/>
            <person name="Costanzo S."/>
            <person name="Ewan R."/>
            <person name="Fahlgren N."/>
            <person name="Fischbach M.A."/>
            <person name="Fugelstad J."/>
            <person name="Gilroy E.M."/>
            <person name="Gnerre S."/>
            <person name="Green P.J."/>
            <person name="Grenville-Briggs L.J."/>
            <person name="Griffith J."/>
            <person name="Grunwald N.J."/>
            <person name="Horn K."/>
            <person name="Horner N.R."/>
            <person name="Hu C.H."/>
            <person name="Huitema E."/>
            <person name="Jeong D.H."/>
            <person name="Jones A.M."/>
            <person name="Jones J.D."/>
            <person name="Jones R.W."/>
            <person name="Karlsson E.K."/>
            <person name="Kunjeti S.G."/>
            <person name="Lamour K."/>
            <person name="Liu Z."/>
            <person name="Ma L."/>
            <person name="Maclean D."/>
            <person name="Chibucos M.C."/>
            <person name="McDonald H."/>
            <person name="McWalters J."/>
            <person name="Meijer H.J."/>
            <person name="Morgan W."/>
            <person name="Morris P.F."/>
            <person name="Munro C.A."/>
            <person name="O'Neill K."/>
            <person name="Ospina-Giraldo M."/>
            <person name="Pinzon A."/>
            <person name="Pritchard L."/>
            <person name="Ramsahoye B."/>
            <person name="Ren Q."/>
            <person name="Restrepo S."/>
            <person name="Roy S."/>
            <person name="Sadanandom A."/>
            <person name="Savidor A."/>
            <person name="Schornack S."/>
            <person name="Schwartz D.C."/>
            <person name="Schumann U.D."/>
            <person name="Schwessinger B."/>
            <person name="Seyer L."/>
            <person name="Sharpe T."/>
            <person name="Silvar C."/>
            <person name="Song J."/>
            <person name="Studholme D.J."/>
            <person name="Sykes S."/>
            <person name="Thines M."/>
            <person name="van de Vondervoort P.J."/>
            <person name="Phuntumart V."/>
            <person name="Wawra S."/>
            <person name="Weide R."/>
            <person name="Win J."/>
            <person name="Young C."/>
            <person name="Zhou S."/>
            <person name="Fry W."/>
            <person name="Meyers B.C."/>
            <person name="van West P."/>
            <person name="Ristaino J."/>
            <person name="Govers F."/>
            <person name="Birch P.R."/>
            <person name="Whisson S.C."/>
            <person name="Judelson H.S."/>
            <person name="Nusbaum C."/>
        </authorList>
    </citation>
    <scope>NUCLEOTIDE SEQUENCE [LARGE SCALE GENOMIC DNA]</scope>
    <source>
        <strain evidence="3">T30-4</strain>
    </source>
</reference>
<gene>
    <name evidence="2" type="ORF">PITG_04305</name>
</gene>
<dbReference type="STRING" id="403677.D0N0Z4"/>
<dbReference type="KEGG" id="pif:PITG_04305"/>